<reference evidence="1" key="2">
    <citation type="journal article" date="2021" name="PeerJ">
        <title>Extensive microbial diversity within the chicken gut microbiome revealed by metagenomics and culture.</title>
        <authorList>
            <person name="Gilroy R."/>
            <person name="Ravi A."/>
            <person name="Getino M."/>
            <person name="Pursley I."/>
            <person name="Horton D.L."/>
            <person name="Alikhan N.F."/>
            <person name="Baker D."/>
            <person name="Gharbi K."/>
            <person name="Hall N."/>
            <person name="Watson M."/>
            <person name="Adriaenssens E.M."/>
            <person name="Foster-Nyarko E."/>
            <person name="Jarju S."/>
            <person name="Secka A."/>
            <person name="Antonio M."/>
            <person name="Oren A."/>
            <person name="Chaudhuri R.R."/>
            <person name="La Ragione R."/>
            <person name="Hildebrand F."/>
            <person name="Pallen M.J."/>
        </authorList>
    </citation>
    <scope>NUCLEOTIDE SEQUENCE</scope>
    <source>
        <strain evidence="1">CHK123-3438</strain>
    </source>
</reference>
<comment type="caution">
    <text evidence="1">The sequence shown here is derived from an EMBL/GenBank/DDBJ whole genome shotgun (WGS) entry which is preliminary data.</text>
</comment>
<reference evidence="1" key="1">
    <citation type="submission" date="2020-10" db="EMBL/GenBank/DDBJ databases">
        <authorList>
            <person name="Gilroy R."/>
        </authorList>
    </citation>
    <scope>NUCLEOTIDE SEQUENCE</scope>
    <source>
        <strain evidence="1">CHK123-3438</strain>
    </source>
</reference>
<dbReference type="InterPro" id="IPR032710">
    <property type="entry name" value="NTF2-like_dom_sf"/>
</dbReference>
<accession>A0A9D1KFJ8</accession>
<protein>
    <recommendedName>
        <fullName evidence="3">DUF4878 domain-containing protein</fullName>
    </recommendedName>
</protein>
<proteinExistence type="predicted"/>
<name>A0A9D1KFJ8_9FIRM</name>
<gene>
    <name evidence="1" type="ORF">IAB60_04550</name>
</gene>
<dbReference type="EMBL" id="DVKS01000072">
    <property type="protein sequence ID" value="HIT41366.1"/>
    <property type="molecule type" value="Genomic_DNA"/>
</dbReference>
<sequence length="235" mass="25969">MRKNPTRILTGILVCGVSISLNGCLSPELTREHLPEETIEAYEDAVNNLDVDAMMECLDESTKDAMTAGMDVTMGIVGAVTGIDLGIDSEDLIDLMPFFNMITEEYGLDQYPQVDFQVTKTLIKGDKATVYFTEAGTGQEQIINMVKEGGKWYFTLDITPISEEEADRVLLPGQEAEEENSLSVLGDMKLEDLVKRPLSEIFDWDQLEEKVNQAQNGDENSGLLSAILGELFGNE</sequence>
<evidence type="ECO:0000313" key="1">
    <source>
        <dbReference type="EMBL" id="HIT41366.1"/>
    </source>
</evidence>
<evidence type="ECO:0000313" key="2">
    <source>
        <dbReference type="Proteomes" id="UP000886860"/>
    </source>
</evidence>
<evidence type="ECO:0008006" key="3">
    <source>
        <dbReference type="Google" id="ProtNLM"/>
    </source>
</evidence>
<organism evidence="1 2">
    <name type="scientific">Candidatus Caccovicinus merdipullorum</name>
    <dbReference type="NCBI Taxonomy" id="2840724"/>
    <lineage>
        <taxon>Bacteria</taxon>
        <taxon>Bacillati</taxon>
        <taxon>Bacillota</taxon>
        <taxon>Clostridia</taxon>
        <taxon>Eubacteriales</taxon>
        <taxon>Candidatus Caccovicinus</taxon>
    </lineage>
</organism>
<dbReference type="AlphaFoldDB" id="A0A9D1KFJ8"/>
<dbReference type="SUPFAM" id="SSF54427">
    <property type="entry name" value="NTF2-like"/>
    <property type="match status" value="1"/>
</dbReference>
<dbReference type="Proteomes" id="UP000886860">
    <property type="component" value="Unassembled WGS sequence"/>
</dbReference>